<protein>
    <submittedName>
        <fullName evidence="2">Uncharacterized protein</fullName>
    </submittedName>
</protein>
<keyword evidence="3" id="KW-1185">Reference proteome</keyword>
<keyword evidence="1" id="KW-0175">Coiled coil</keyword>
<organism evidence="2 3">
    <name type="scientific">Plenodomus tracheiphilus IPT5</name>
    <dbReference type="NCBI Taxonomy" id="1408161"/>
    <lineage>
        <taxon>Eukaryota</taxon>
        <taxon>Fungi</taxon>
        <taxon>Dikarya</taxon>
        <taxon>Ascomycota</taxon>
        <taxon>Pezizomycotina</taxon>
        <taxon>Dothideomycetes</taxon>
        <taxon>Pleosporomycetidae</taxon>
        <taxon>Pleosporales</taxon>
        <taxon>Pleosporineae</taxon>
        <taxon>Leptosphaeriaceae</taxon>
        <taxon>Plenodomus</taxon>
    </lineage>
</organism>
<feature type="coiled-coil region" evidence="1">
    <location>
        <begin position="45"/>
        <end position="95"/>
    </location>
</feature>
<accession>A0A6A7AN32</accession>
<sequence>MRRFEPLEKMKLYLIRSIAEEFNLGTWAESHELYEGSTNHCGRSLDSLKNVYRDLKNDKSRIRLDPHEPQWEVMRKELQLELQELCSAKQRLSKDPSRRRSLANGCESMASSVAGVTAPSTIWDGPTDMAIDAIDTISDTRDPLWTESSLDVASGFDLSSPAPCVEPVLEGYFNTAFEDMASGLSDAAIMTTYDGHDGTDGVEYAAMAGYDGVSQCNVAMCDFTTAMASVHDTSWLEHNMNVTVGRSDSALSALNIETADALHLSAMRSYDVTTTAFNHTSYAQCMMGTHNQPEAYMFSNTAPNGFNGNAGDAFDATRMWSPWTNTTGALGTPYAYDGNVGVFSNALNDTPAYAPDQPTAPIADGTTMDTFDMAFKDMTAHPTDSTFLSFTTAPDTLDCTAMTAANDPSIHEAMSAFFNTETVLIAESLDILNPHARPLSMWIPPAALHFHPENGGRDSRLERGSAVSQVS</sequence>
<gene>
    <name evidence="2" type="ORF">T440DRAFT_473371</name>
</gene>
<dbReference type="AlphaFoldDB" id="A0A6A7AN32"/>
<name>A0A6A7AN32_9PLEO</name>
<proteinExistence type="predicted"/>
<evidence type="ECO:0000256" key="1">
    <source>
        <dbReference type="SAM" id="Coils"/>
    </source>
</evidence>
<dbReference type="Proteomes" id="UP000799423">
    <property type="component" value="Unassembled WGS sequence"/>
</dbReference>
<reference evidence="2" key="1">
    <citation type="submission" date="2020-01" db="EMBL/GenBank/DDBJ databases">
        <authorList>
            <consortium name="DOE Joint Genome Institute"/>
            <person name="Haridas S."/>
            <person name="Albert R."/>
            <person name="Binder M."/>
            <person name="Bloem J."/>
            <person name="Labutti K."/>
            <person name="Salamov A."/>
            <person name="Andreopoulos B."/>
            <person name="Baker S.E."/>
            <person name="Barry K."/>
            <person name="Bills G."/>
            <person name="Bluhm B.H."/>
            <person name="Cannon C."/>
            <person name="Castanera R."/>
            <person name="Culley D.E."/>
            <person name="Daum C."/>
            <person name="Ezra D."/>
            <person name="Gonzalez J.B."/>
            <person name="Henrissat B."/>
            <person name="Kuo A."/>
            <person name="Liang C."/>
            <person name="Lipzen A."/>
            <person name="Lutzoni F."/>
            <person name="Magnuson J."/>
            <person name="Mondo S."/>
            <person name="Nolan M."/>
            <person name="Ohm R."/>
            <person name="Pangilinan J."/>
            <person name="Park H.-J."/>
            <person name="Ramirez L."/>
            <person name="Alfaro M."/>
            <person name="Sun H."/>
            <person name="Tritt A."/>
            <person name="Yoshinaga Y."/>
            <person name="Zwiers L.-H."/>
            <person name="Turgeon B.G."/>
            <person name="Goodwin S.B."/>
            <person name="Spatafora J.W."/>
            <person name="Crous P.W."/>
            <person name="Grigoriev I.V."/>
        </authorList>
    </citation>
    <scope>NUCLEOTIDE SEQUENCE</scope>
    <source>
        <strain evidence="2">IPT5</strain>
    </source>
</reference>
<evidence type="ECO:0000313" key="2">
    <source>
        <dbReference type="EMBL" id="KAF2844462.1"/>
    </source>
</evidence>
<evidence type="ECO:0000313" key="3">
    <source>
        <dbReference type="Proteomes" id="UP000799423"/>
    </source>
</evidence>
<dbReference type="EMBL" id="MU006378">
    <property type="protein sequence ID" value="KAF2844462.1"/>
    <property type="molecule type" value="Genomic_DNA"/>
</dbReference>